<feature type="domain" description="Alpha/beta hydrolase fold-3" evidence="2">
    <location>
        <begin position="78"/>
        <end position="275"/>
    </location>
</feature>
<evidence type="ECO:0000259" key="2">
    <source>
        <dbReference type="Pfam" id="PF07859"/>
    </source>
</evidence>
<dbReference type="GO" id="GO:0016787">
    <property type="term" value="F:hydrolase activity"/>
    <property type="evidence" value="ECO:0007669"/>
    <property type="project" value="UniProtKB-KW"/>
</dbReference>
<accession>A0A1R4FXB5</accession>
<evidence type="ECO:0000256" key="1">
    <source>
        <dbReference type="ARBA" id="ARBA00022801"/>
    </source>
</evidence>
<dbReference type="Proteomes" id="UP000195913">
    <property type="component" value="Unassembled WGS sequence"/>
</dbReference>
<sequence length="300" mass="32304">MILPQALIPVALKATSAGAPFITEAAARRRLHRRTLRPASYGPPRGLRKDVVISASRTEAGWPAYTLAPRSTGARGHVVYAHGGGWVSEIARQHWQLAAQIAAEARTAVHVLIYPLVPFGTARQVVDGFTTEVLTCLESAEPTVLAGDSAGGQIVLSTLLQLRDQHGVTLPRTIAIAPAVDLSMKNPEIAIVQPSDPWLGTRGTQVFIDLWKDTLDVDNPVVSPLNGKLDGLGPITLFTGTRDILNPDGRLFAEQASAAGVEIEYLEKQGQIHVYPLLPTVIGRTARQHIVARVREATTR</sequence>
<dbReference type="Gene3D" id="3.40.50.1820">
    <property type="entry name" value="alpha/beta hydrolase"/>
    <property type="match status" value="1"/>
</dbReference>
<protein>
    <submittedName>
        <fullName evidence="3">Putative esterase</fullName>
    </submittedName>
</protein>
<keyword evidence="4" id="KW-1185">Reference proteome</keyword>
<reference evidence="3 4" key="1">
    <citation type="submission" date="2017-02" db="EMBL/GenBank/DDBJ databases">
        <authorList>
            <person name="Peterson S.W."/>
        </authorList>
    </citation>
    <scope>NUCLEOTIDE SEQUENCE [LARGE SCALE GENOMIC DNA]</scope>
    <source>
        <strain evidence="3 4">B Ar 00.02</strain>
    </source>
</reference>
<dbReference type="InterPro" id="IPR013094">
    <property type="entry name" value="AB_hydrolase_3"/>
</dbReference>
<dbReference type="InterPro" id="IPR029058">
    <property type="entry name" value="AB_hydrolase_fold"/>
</dbReference>
<dbReference type="SUPFAM" id="SSF53474">
    <property type="entry name" value="alpha/beta-Hydrolases"/>
    <property type="match status" value="1"/>
</dbReference>
<dbReference type="EMBL" id="FUHW01000024">
    <property type="protein sequence ID" value="SJM60630.1"/>
    <property type="molecule type" value="Genomic_DNA"/>
</dbReference>
<evidence type="ECO:0000313" key="4">
    <source>
        <dbReference type="Proteomes" id="UP000195913"/>
    </source>
</evidence>
<gene>
    <name evidence="3" type="ORF">FM101_06380</name>
</gene>
<dbReference type="PANTHER" id="PTHR48081:SF8">
    <property type="entry name" value="ALPHA_BETA HYDROLASE FOLD-3 DOMAIN-CONTAINING PROTEIN-RELATED"/>
    <property type="match status" value="1"/>
</dbReference>
<evidence type="ECO:0000313" key="3">
    <source>
        <dbReference type="EMBL" id="SJM60630.1"/>
    </source>
</evidence>
<dbReference type="AlphaFoldDB" id="A0A1R4FXB5"/>
<dbReference type="Pfam" id="PF07859">
    <property type="entry name" value="Abhydrolase_3"/>
    <property type="match status" value="1"/>
</dbReference>
<organism evidence="3 4">
    <name type="scientific">Arthrobacter rhombi</name>
    <dbReference type="NCBI Taxonomy" id="71253"/>
    <lineage>
        <taxon>Bacteria</taxon>
        <taxon>Bacillati</taxon>
        <taxon>Actinomycetota</taxon>
        <taxon>Actinomycetes</taxon>
        <taxon>Micrococcales</taxon>
        <taxon>Micrococcaceae</taxon>
        <taxon>Arthrobacter</taxon>
    </lineage>
</organism>
<dbReference type="PANTHER" id="PTHR48081">
    <property type="entry name" value="AB HYDROLASE SUPERFAMILY PROTEIN C4A8.06C"/>
    <property type="match status" value="1"/>
</dbReference>
<keyword evidence="1" id="KW-0378">Hydrolase</keyword>
<proteinExistence type="predicted"/>
<name>A0A1R4FXB5_9MICC</name>
<dbReference type="RefSeq" id="WP_086997096.1">
    <property type="nucleotide sequence ID" value="NZ_FUHW01000024.1"/>
</dbReference>
<dbReference type="InterPro" id="IPR050300">
    <property type="entry name" value="GDXG_lipolytic_enzyme"/>
</dbReference>